<keyword evidence="2" id="KW-0178">Competence</keyword>
<organism evidence="4 5">
    <name type="scientific">Vagococcus luciliae</name>
    <dbReference type="NCBI Taxonomy" id="2920380"/>
    <lineage>
        <taxon>Bacteria</taxon>
        <taxon>Bacillati</taxon>
        <taxon>Bacillota</taxon>
        <taxon>Bacilli</taxon>
        <taxon>Lactobacillales</taxon>
        <taxon>Enterococcaceae</taxon>
        <taxon>Vagococcus</taxon>
    </lineage>
</organism>
<keyword evidence="3" id="KW-0472">Membrane</keyword>
<reference evidence="4" key="1">
    <citation type="submission" date="2022-08" db="EMBL/GenBank/DDBJ databases">
        <title>Genome sequence of Vagococcus luciliae DSM 112651.</title>
        <authorList>
            <person name="Juan G."/>
            <person name="Anja P."/>
            <person name="Rolf D."/>
            <person name="Kampfer P."/>
            <person name="Vilcinskas A."/>
        </authorList>
    </citation>
    <scope>NUCLEOTIDE SEQUENCE</scope>
    <source>
        <strain evidence="4">G314FT</strain>
    </source>
</reference>
<evidence type="ECO:0000313" key="4">
    <source>
        <dbReference type="EMBL" id="UUV98679.1"/>
    </source>
</evidence>
<feature type="transmembrane region" description="Helical" evidence="3">
    <location>
        <begin position="6"/>
        <end position="27"/>
    </location>
</feature>
<accession>A0ABY5NYM5</accession>
<keyword evidence="3" id="KW-1133">Transmembrane helix</keyword>
<evidence type="ECO:0008006" key="6">
    <source>
        <dbReference type="Google" id="ProtNLM"/>
    </source>
</evidence>
<gene>
    <name evidence="4" type="ORF">G314FT_08330</name>
</gene>
<evidence type="ECO:0000313" key="5">
    <source>
        <dbReference type="Proteomes" id="UP001058273"/>
    </source>
</evidence>
<dbReference type="InterPro" id="IPR012902">
    <property type="entry name" value="N_methyl_site"/>
</dbReference>
<sequence>MSNDGFTLWECLCVLLIISIFGLLPIIKIEKWKEQKTITSQLIMFERLYEKSQHSAVIEKESSKIFADKDSQRIIFNYTLKGQKKEEFLYIEEPLLIMRESSLELQAGTASPSKLETFTFFDQSTQTKIDYIVQLGSSKVFKYVERQ</sequence>
<name>A0ABY5NYM5_9ENTE</name>
<comment type="subcellular location">
    <subcellularLocation>
        <location evidence="1">Cell surface</location>
    </subcellularLocation>
</comment>
<protein>
    <recommendedName>
        <fullName evidence="6">Prepilin-type N-terminal cleavage/methylation domain-containing protein</fullName>
    </recommendedName>
</protein>
<dbReference type="NCBIfam" id="TIGR02532">
    <property type="entry name" value="IV_pilin_GFxxxE"/>
    <property type="match status" value="1"/>
</dbReference>
<keyword evidence="3" id="KW-0812">Transmembrane</keyword>
<evidence type="ECO:0000256" key="2">
    <source>
        <dbReference type="ARBA" id="ARBA00023287"/>
    </source>
</evidence>
<keyword evidence="5" id="KW-1185">Reference proteome</keyword>
<dbReference type="EMBL" id="CP102451">
    <property type="protein sequence ID" value="UUV98679.1"/>
    <property type="molecule type" value="Genomic_DNA"/>
</dbReference>
<evidence type="ECO:0000256" key="3">
    <source>
        <dbReference type="SAM" id="Phobius"/>
    </source>
</evidence>
<dbReference type="Proteomes" id="UP001058273">
    <property type="component" value="Chromosome"/>
</dbReference>
<reference evidence="4" key="2">
    <citation type="submission" date="2022-08" db="EMBL/GenBank/DDBJ databases">
        <authorList>
            <person name="Poehlein A."/>
            <person name="Guzman J."/>
            <person name="Daniel R."/>
            <person name="Vilcinskas A."/>
        </authorList>
    </citation>
    <scope>NUCLEOTIDE SEQUENCE</scope>
    <source>
        <strain evidence="4">G314FT</strain>
    </source>
</reference>
<dbReference type="RefSeq" id="WP_257702184.1">
    <property type="nucleotide sequence ID" value="NZ_CP102451.1"/>
</dbReference>
<evidence type="ECO:0000256" key="1">
    <source>
        <dbReference type="ARBA" id="ARBA00004241"/>
    </source>
</evidence>
<proteinExistence type="predicted"/>